<dbReference type="AlphaFoldDB" id="A0AAN9LNR8"/>
<evidence type="ECO:0000313" key="1">
    <source>
        <dbReference type="EMBL" id="KAK7339450.1"/>
    </source>
</evidence>
<keyword evidence="2" id="KW-1185">Reference proteome</keyword>
<dbReference type="Proteomes" id="UP001367508">
    <property type="component" value="Unassembled WGS sequence"/>
</dbReference>
<proteinExistence type="predicted"/>
<accession>A0AAN9LNR8</accession>
<gene>
    <name evidence="1" type="ORF">VNO77_20118</name>
</gene>
<dbReference type="EMBL" id="JAYMYQ010000004">
    <property type="protein sequence ID" value="KAK7339450.1"/>
    <property type="molecule type" value="Genomic_DNA"/>
</dbReference>
<name>A0AAN9LNR8_CANGL</name>
<evidence type="ECO:0000313" key="2">
    <source>
        <dbReference type="Proteomes" id="UP001367508"/>
    </source>
</evidence>
<comment type="caution">
    <text evidence="1">The sequence shown here is derived from an EMBL/GenBank/DDBJ whole genome shotgun (WGS) entry which is preliminary data.</text>
</comment>
<sequence length="125" mass="13618">MTIGFPIGDTDELFCLDMTSPSLNDNLNLCTGGTFIFLCKIVEEANGECLKPVSTVHPSKGPLGCFQNVYALSHFEWVPPSRTYALITPATIANGVPNADIHEANSHNKSLKQTIVEESLSFFDI</sequence>
<organism evidence="1 2">
    <name type="scientific">Canavalia gladiata</name>
    <name type="common">Sword bean</name>
    <name type="synonym">Dolichos gladiatus</name>
    <dbReference type="NCBI Taxonomy" id="3824"/>
    <lineage>
        <taxon>Eukaryota</taxon>
        <taxon>Viridiplantae</taxon>
        <taxon>Streptophyta</taxon>
        <taxon>Embryophyta</taxon>
        <taxon>Tracheophyta</taxon>
        <taxon>Spermatophyta</taxon>
        <taxon>Magnoliopsida</taxon>
        <taxon>eudicotyledons</taxon>
        <taxon>Gunneridae</taxon>
        <taxon>Pentapetalae</taxon>
        <taxon>rosids</taxon>
        <taxon>fabids</taxon>
        <taxon>Fabales</taxon>
        <taxon>Fabaceae</taxon>
        <taxon>Papilionoideae</taxon>
        <taxon>50 kb inversion clade</taxon>
        <taxon>NPAAA clade</taxon>
        <taxon>indigoferoid/millettioid clade</taxon>
        <taxon>Phaseoleae</taxon>
        <taxon>Canavalia</taxon>
    </lineage>
</organism>
<protein>
    <submittedName>
        <fullName evidence="1">Uncharacterized protein</fullName>
    </submittedName>
</protein>
<reference evidence="1 2" key="1">
    <citation type="submission" date="2024-01" db="EMBL/GenBank/DDBJ databases">
        <title>The genomes of 5 underutilized Papilionoideae crops provide insights into root nodulation and disease resistanc.</title>
        <authorList>
            <person name="Jiang F."/>
        </authorList>
    </citation>
    <scope>NUCLEOTIDE SEQUENCE [LARGE SCALE GENOMIC DNA]</scope>
    <source>
        <strain evidence="1">LVBAO_FW01</strain>
        <tissue evidence="1">Leaves</tissue>
    </source>
</reference>